<keyword evidence="1" id="KW-1133">Transmembrane helix</keyword>
<feature type="transmembrane region" description="Helical" evidence="1">
    <location>
        <begin position="188"/>
        <end position="211"/>
    </location>
</feature>
<evidence type="ECO:0000313" key="2">
    <source>
        <dbReference type="Proteomes" id="UP000095283"/>
    </source>
</evidence>
<accession>A0A1I7W9Z8</accession>
<keyword evidence="1" id="KW-0472">Membrane</keyword>
<evidence type="ECO:0000256" key="1">
    <source>
        <dbReference type="SAM" id="Phobius"/>
    </source>
</evidence>
<organism evidence="2 3">
    <name type="scientific">Heterorhabditis bacteriophora</name>
    <name type="common">Entomopathogenic nematode worm</name>
    <dbReference type="NCBI Taxonomy" id="37862"/>
    <lineage>
        <taxon>Eukaryota</taxon>
        <taxon>Metazoa</taxon>
        <taxon>Ecdysozoa</taxon>
        <taxon>Nematoda</taxon>
        <taxon>Chromadorea</taxon>
        <taxon>Rhabditida</taxon>
        <taxon>Rhabditina</taxon>
        <taxon>Rhabditomorpha</taxon>
        <taxon>Strongyloidea</taxon>
        <taxon>Heterorhabditidae</taxon>
        <taxon>Heterorhabditis</taxon>
    </lineage>
</organism>
<reference evidence="3" key="1">
    <citation type="submission" date="2016-11" db="UniProtKB">
        <authorList>
            <consortium name="WormBaseParasite"/>
        </authorList>
    </citation>
    <scope>IDENTIFICATION</scope>
</reference>
<feature type="transmembrane region" description="Helical" evidence="1">
    <location>
        <begin position="48"/>
        <end position="66"/>
    </location>
</feature>
<dbReference type="AlphaFoldDB" id="A0A1I7W9Z8"/>
<protein>
    <submittedName>
        <fullName evidence="3">Uncharacterized protein</fullName>
    </submittedName>
</protein>
<evidence type="ECO:0000313" key="3">
    <source>
        <dbReference type="WBParaSite" id="Hba_01496"/>
    </source>
</evidence>
<dbReference type="Proteomes" id="UP000095283">
    <property type="component" value="Unplaced"/>
</dbReference>
<keyword evidence="1" id="KW-0812">Transmembrane</keyword>
<sequence length="309" mass="35963">MDFYLLMRLFLHKSVTIADIALWTIIASHKDVYAEVLTIFPKIFTINFIIYNSIIQIFSSLSMIFFSDSFAKKRHWSASFSCICDKFSSNAFKTSVFNVRGFPKRCRSLTSKSPTLKLLWEITPSPSTEHIDLYASAAFFPCWNRKYSFEYAAFIGSSCSNYFVRLLEIYLVLKKRLKLLLYIYEKEIFYFSVLCVSSLFCNVIRPLLYLFYVNYICFIEYEGKFVSCISYERHLTVNSLCVLMILILLRRTRYEIDSCYSCFSVLTKILSGDSVIPELGAKFVALIIFDIRGTYRSGFTEHFASGNVY</sequence>
<name>A0A1I7W9Z8_HETBA</name>
<dbReference type="WBParaSite" id="Hba_01496">
    <property type="protein sequence ID" value="Hba_01496"/>
    <property type="gene ID" value="Hba_01496"/>
</dbReference>
<feature type="transmembrane region" description="Helical" evidence="1">
    <location>
        <begin position="9"/>
        <end position="28"/>
    </location>
</feature>
<proteinExistence type="predicted"/>
<keyword evidence="2" id="KW-1185">Reference proteome</keyword>